<evidence type="ECO:0000313" key="2">
    <source>
        <dbReference type="EMBL" id="HIR62098.1"/>
    </source>
</evidence>
<dbReference type="PANTHER" id="PTHR41373">
    <property type="entry name" value="DUF2156 DOMAIN-CONTAINING PROTEIN"/>
    <property type="match status" value="1"/>
</dbReference>
<dbReference type="Gene3D" id="3.40.630.30">
    <property type="match status" value="1"/>
</dbReference>
<dbReference type="Proteomes" id="UP000886744">
    <property type="component" value="Unassembled WGS sequence"/>
</dbReference>
<dbReference type="InterPro" id="IPR016181">
    <property type="entry name" value="Acyl_CoA_acyltransferase"/>
</dbReference>
<organism evidence="2 3">
    <name type="scientific">Candidatus Coprenecus avistercoris</name>
    <dbReference type="NCBI Taxonomy" id="2840730"/>
    <lineage>
        <taxon>Bacteria</taxon>
        <taxon>Pseudomonadati</taxon>
        <taxon>Bacteroidota</taxon>
        <taxon>Bacteroidia</taxon>
        <taxon>Bacteroidales</taxon>
        <taxon>Rikenellaceae</taxon>
        <taxon>Rikenellaceae incertae sedis</taxon>
        <taxon>Candidatus Coprenecus</taxon>
    </lineage>
</organism>
<evidence type="ECO:0000259" key="1">
    <source>
        <dbReference type="Pfam" id="PF09924"/>
    </source>
</evidence>
<protein>
    <submittedName>
        <fullName evidence="2">DUF2156 domain-containing protein</fullName>
    </submittedName>
</protein>
<dbReference type="InterPro" id="IPR024320">
    <property type="entry name" value="LPG_synthase_C"/>
</dbReference>
<dbReference type="Pfam" id="PF09924">
    <property type="entry name" value="LPG_synthase_C"/>
    <property type="match status" value="1"/>
</dbReference>
<dbReference type="PANTHER" id="PTHR41373:SF1">
    <property type="entry name" value="PHOSPHATIDYLGLYCEROL LYSYLTRANSFERASE C-TERMINAL DOMAIN-CONTAINING PROTEIN"/>
    <property type="match status" value="1"/>
</dbReference>
<comment type="caution">
    <text evidence="2">The sequence shown here is derived from an EMBL/GenBank/DDBJ whole genome shotgun (WGS) entry which is preliminary data.</text>
</comment>
<reference evidence="2" key="2">
    <citation type="journal article" date="2021" name="PeerJ">
        <title>Extensive microbial diversity within the chicken gut microbiome revealed by metagenomics and culture.</title>
        <authorList>
            <person name="Gilroy R."/>
            <person name="Ravi A."/>
            <person name="Getino M."/>
            <person name="Pursley I."/>
            <person name="Horton D.L."/>
            <person name="Alikhan N.F."/>
            <person name="Baker D."/>
            <person name="Gharbi K."/>
            <person name="Hall N."/>
            <person name="Watson M."/>
            <person name="Adriaenssens E.M."/>
            <person name="Foster-Nyarko E."/>
            <person name="Jarju S."/>
            <person name="Secka A."/>
            <person name="Antonio M."/>
            <person name="Oren A."/>
            <person name="Chaudhuri R.R."/>
            <person name="La Ragione R."/>
            <person name="Hildebrand F."/>
            <person name="Pallen M.J."/>
        </authorList>
    </citation>
    <scope>NUCLEOTIDE SEQUENCE</scope>
    <source>
        <strain evidence="2">ChiHjej13B12-12457</strain>
    </source>
</reference>
<feature type="domain" description="Phosphatidylglycerol lysyltransferase C-terminal" evidence="1">
    <location>
        <begin position="28"/>
        <end position="304"/>
    </location>
</feature>
<dbReference type="InterPro" id="IPR016732">
    <property type="entry name" value="UCP018688"/>
</dbReference>
<dbReference type="EMBL" id="DVHI01000017">
    <property type="protein sequence ID" value="HIR62098.1"/>
    <property type="molecule type" value="Genomic_DNA"/>
</dbReference>
<dbReference type="AlphaFoldDB" id="A0A9D1E021"/>
<accession>A0A9D1E021</accession>
<reference evidence="2" key="1">
    <citation type="submission" date="2020-10" db="EMBL/GenBank/DDBJ databases">
        <authorList>
            <person name="Gilroy R."/>
        </authorList>
    </citation>
    <scope>NUCLEOTIDE SEQUENCE</scope>
    <source>
        <strain evidence="2">ChiHjej13B12-12457</strain>
    </source>
</reference>
<sequence>MSNLPEFKDIELSDKEWADPLLAVSDYRATEYCFTSLYIWARFFGTRIARWKDWLLIRSDGEEGCANYIFPAGSGDIAEVLDTMEEDAARIGRCPVLWTVADVKARLEEMFPGRYEFSPVRRSFDYLYETEKMVSLAGKKYQPKRNFISRFKAQNPGWTYESIRPDGDPELCRRQIEECRTMTDEWCALNGCIHNESMQMEACAVRKALEDFVPLRLSGGMLRSGGRLVAYTLGERLNSDTFIVHVEKAFSDVTGAYPMINRTFLEHEAAGLQYVNREDDAGDEGLRKAKLSYHPAYMLEKYLAVPR</sequence>
<dbReference type="PIRSF" id="PIRSF018688">
    <property type="entry name" value="UCP018688"/>
    <property type="match status" value="1"/>
</dbReference>
<proteinExistence type="predicted"/>
<evidence type="ECO:0000313" key="3">
    <source>
        <dbReference type="Proteomes" id="UP000886744"/>
    </source>
</evidence>
<dbReference type="SUPFAM" id="SSF55729">
    <property type="entry name" value="Acyl-CoA N-acyltransferases (Nat)"/>
    <property type="match status" value="2"/>
</dbReference>
<gene>
    <name evidence="2" type="ORF">IAC94_01065</name>
</gene>
<name>A0A9D1E021_9BACT</name>